<dbReference type="RefSeq" id="WP_184278797.1">
    <property type="nucleotide sequence ID" value="NZ_JACHLJ010000001.1"/>
</dbReference>
<evidence type="ECO:0000313" key="2">
    <source>
        <dbReference type="Proteomes" id="UP000556201"/>
    </source>
</evidence>
<dbReference type="AlphaFoldDB" id="A0A7W9FTI6"/>
<organism evidence="1 2">
    <name type="scientific">Brevundimonas vesicularis</name>
    <name type="common">Pseudomonas vesicularis</name>
    <dbReference type="NCBI Taxonomy" id="41276"/>
    <lineage>
        <taxon>Bacteria</taxon>
        <taxon>Pseudomonadati</taxon>
        <taxon>Pseudomonadota</taxon>
        <taxon>Alphaproteobacteria</taxon>
        <taxon>Caulobacterales</taxon>
        <taxon>Caulobacteraceae</taxon>
        <taxon>Brevundimonas</taxon>
    </lineage>
</organism>
<evidence type="ECO:0000313" key="1">
    <source>
        <dbReference type="EMBL" id="MBB5771315.1"/>
    </source>
</evidence>
<dbReference type="Proteomes" id="UP000556201">
    <property type="component" value="Unassembled WGS sequence"/>
</dbReference>
<name>A0A7W9FTI6_BREVE</name>
<protein>
    <submittedName>
        <fullName evidence="1">Uncharacterized protein</fullName>
    </submittedName>
</protein>
<reference evidence="1 2" key="1">
    <citation type="submission" date="2020-08" db="EMBL/GenBank/DDBJ databases">
        <title>Functional genomics of gut bacteria from endangered species of beetles.</title>
        <authorList>
            <person name="Carlos-Shanley C."/>
        </authorList>
    </citation>
    <scope>NUCLEOTIDE SEQUENCE [LARGE SCALE GENOMIC DNA]</scope>
    <source>
        <strain evidence="1 2">S00192</strain>
    </source>
</reference>
<comment type="caution">
    <text evidence="1">The sequence shown here is derived from an EMBL/GenBank/DDBJ whole genome shotgun (WGS) entry which is preliminary data.</text>
</comment>
<gene>
    <name evidence="1" type="ORF">HNP47_001284</name>
</gene>
<sequence>MLEINGRLFMNAVMEIRRVQAIVEHSGSDDQRRENMNRTSRDIVLRNTEDMVPSLQQLHARLAETSALRLCDVLRSDDEFTWRALTAAMADIESRLRDELDLVRIFVLSPAMAAYLLTGSDLCGPRITSHFPSVLFEMEEAAKCLAVLRPTASVFHSMRTLEIAIRALARFLSIPDPTKPSERNWGAMLTAIKGGMGAKYPGPAMPHSEGAMIEGLYASLDAIRNPWRNATMHVENIYQPHEAEHILRCVNMLLLQMSNVFDEEGQPA</sequence>
<proteinExistence type="predicted"/>
<accession>A0A7W9FTI6</accession>
<dbReference type="EMBL" id="JACHLJ010000001">
    <property type="protein sequence ID" value="MBB5771315.1"/>
    <property type="molecule type" value="Genomic_DNA"/>
</dbReference>